<evidence type="ECO:0000313" key="8">
    <source>
        <dbReference type="Proteomes" id="UP000027195"/>
    </source>
</evidence>
<feature type="compositionally biased region" description="Pro residues" evidence="5">
    <location>
        <begin position="305"/>
        <end position="316"/>
    </location>
</feature>
<dbReference type="Pfam" id="PF09763">
    <property type="entry name" value="Sec3_CC"/>
    <property type="match status" value="1"/>
</dbReference>
<dbReference type="GO" id="GO:0005886">
    <property type="term" value="C:plasma membrane"/>
    <property type="evidence" value="ECO:0007669"/>
    <property type="project" value="TreeGrafter"/>
</dbReference>
<proteinExistence type="inferred from homology"/>
<comment type="similarity">
    <text evidence="1">Belongs to the SEC3 family.</text>
</comment>
<evidence type="ECO:0000256" key="5">
    <source>
        <dbReference type="SAM" id="MobiDB-lite"/>
    </source>
</evidence>
<feature type="compositionally biased region" description="Low complexity" evidence="5">
    <location>
        <begin position="258"/>
        <end position="271"/>
    </location>
</feature>
<feature type="region of interest" description="Disordered" evidence="5">
    <location>
        <begin position="145"/>
        <end position="398"/>
    </location>
</feature>
<reference evidence="8" key="1">
    <citation type="journal article" date="2014" name="Proc. Natl. Acad. Sci. U.S.A.">
        <title>Extensive sampling of basidiomycete genomes demonstrates inadequacy of the white-rot/brown-rot paradigm for wood decay fungi.</title>
        <authorList>
            <person name="Riley R."/>
            <person name="Salamov A.A."/>
            <person name="Brown D.W."/>
            <person name="Nagy L.G."/>
            <person name="Floudas D."/>
            <person name="Held B.W."/>
            <person name="Levasseur A."/>
            <person name="Lombard V."/>
            <person name="Morin E."/>
            <person name="Otillar R."/>
            <person name="Lindquist E.A."/>
            <person name="Sun H."/>
            <person name="LaButti K.M."/>
            <person name="Schmutz J."/>
            <person name="Jabbour D."/>
            <person name="Luo H."/>
            <person name="Baker S.E."/>
            <person name="Pisabarro A.G."/>
            <person name="Walton J.D."/>
            <person name="Blanchette R.A."/>
            <person name="Henrissat B."/>
            <person name="Martin F."/>
            <person name="Cullen D."/>
            <person name="Hibbett D.S."/>
            <person name="Grigoriev I.V."/>
        </authorList>
    </citation>
    <scope>NUCLEOTIDE SEQUENCE [LARGE SCALE GENOMIC DNA]</scope>
    <source>
        <strain evidence="8">FD-172 SS1</strain>
    </source>
</reference>
<accession>A0A067MVY9</accession>
<dbReference type="HOGENOM" id="CLU_002075_0_0_1"/>
<evidence type="ECO:0000313" key="7">
    <source>
        <dbReference type="EMBL" id="KDQ19898.1"/>
    </source>
</evidence>
<dbReference type="InterPro" id="IPR048628">
    <property type="entry name" value="Sec3_C"/>
</dbReference>
<dbReference type="PRINTS" id="PR01217">
    <property type="entry name" value="PRICHEXTENSN"/>
</dbReference>
<gene>
    <name evidence="7" type="ORF">BOTBODRAFT_27319</name>
</gene>
<evidence type="ECO:0000256" key="2">
    <source>
        <dbReference type="ARBA" id="ARBA00022448"/>
    </source>
</evidence>
<dbReference type="Proteomes" id="UP000027195">
    <property type="component" value="Unassembled WGS sequence"/>
</dbReference>
<feature type="compositionally biased region" description="Low complexity" evidence="5">
    <location>
        <begin position="350"/>
        <end position="359"/>
    </location>
</feature>
<keyword evidence="3" id="KW-0268">Exocytosis</keyword>
<feature type="compositionally biased region" description="Polar residues" evidence="5">
    <location>
        <begin position="227"/>
        <end position="241"/>
    </location>
</feature>
<dbReference type="GO" id="GO:0005546">
    <property type="term" value="F:phosphatidylinositol-4,5-bisphosphate binding"/>
    <property type="evidence" value="ECO:0007669"/>
    <property type="project" value="TreeGrafter"/>
</dbReference>
<dbReference type="GO" id="GO:0006893">
    <property type="term" value="P:Golgi to plasma membrane transport"/>
    <property type="evidence" value="ECO:0007669"/>
    <property type="project" value="TreeGrafter"/>
</dbReference>
<dbReference type="GO" id="GO:0006887">
    <property type="term" value="P:exocytosis"/>
    <property type="evidence" value="ECO:0007669"/>
    <property type="project" value="UniProtKB-KW"/>
</dbReference>
<dbReference type="InterPro" id="IPR028258">
    <property type="entry name" value="Sec3-PIP2_bind"/>
</dbReference>
<keyword evidence="4" id="KW-0175">Coiled coil</keyword>
<dbReference type="CDD" id="cd13315">
    <property type="entry name" value="PH_Sec3"/>
    <property type="match status" value="1"/>
</dbReference>
<dbReference type="Gene3D" id="2.30.29.90">
    <property type="match status" value="1"/>
</dbReference>
<organism evidence="7 8">
    <name type="scientific">Botryobasidium botryosum (strain FD-172 SS1)</name>
    <dbReference type="NCBI Taxonomy" id="930990"/>
    <lineage>
        <taxon>Eukaryota</taxon>
        <taxon>Fungi</taxon>
        <taxon>Dikarya</taxon>
        <taxon>Basidiomycota</taxon>
        <taxon>Agaricomycotina</taxon>
        <taxon>Agaricomycetes</taxon>
        <taxon>Cantharellales</taxon>
        <taxon>Botryobasidiaceae</taxon>
        <taxon>Botryobasidium</taxon>
    </lineage>
</organism>
<dbReference type="InterPro" id="IPR019160">
    <property type="entry name" value="Sec3_CC"/>
</dbReference>
<keyword evidence="8" id="KW-1185">Reference proteome</keyword>
<evidence type="ECO:0000256" key="3">
    <source>
        <dbReference type="ARBA" id="ARBA00022483"/>
    </source>
</evidence>
<dbReference type="EMBL" id="KL198018">
    <property type="protein sequence ID" value="KDQ19898.1"/>
    <property type="molecule type" value="Genomic_DNA"/>
</dbReference>
<dbReference type="GO" id="GO:0000145">
    <property type="term" value="C:exocyst"/>
    <property type="evidence" value="ECO:0007669"/>
    <property type="project" value="InterPro"/>
</dbReference>
<feature type="domain" description="Exocyst complex component Sec3 PIP2-binding N-terminal" evidence="6">
    <location>
        <begin position="44"/>
        <end position="128"/>
    </location>
</feature>
<evidence type="ECO:0000256" key="4">
    <source>
        <dbReference type="ARBA" id="ARBA00023054"/>
    </source>
</evidence>
<feature type="compositionally biased region" description="Polar residues" evidence="5">
    <location>
        <begin position="279"/>
        <end position="292"/>
    </location>
</feature>
<dbReference type="Pfam" id="PF15277">
    <property type="entry name" value="Sec3-PIP2_bind"/>
    <property type="match status" value="1"/>
</dbReference>
<sequence length="1163" mass="130333">MEEDVPAAKESIITSLFSRRDQATGDLEETYVSHVKVWEEDGKGPMKPRYILLSVKRNGAAQIYKAKRNTNGSFSIGKAWRLDELRGVEAPSPQEFSLTMARAYRWSTERAQEQLNFLVSIIRLHRKTTGGQTLQIVGVQVPERDNQANRSQVSLREEERRGFRPQTPPVAPPVPRPTPSRTPSRNQASAVSQRDMTRPPSVQGLVQKFQSRPSSPALTPQTPPRQIYQQPNYPPSSSRSANPAIVFNDSDRNPSPSPSRRVSSPKPSVLPIGRIPSASGRTSTVSQNSSRISLDRISVTQAQSPIPPLPPSPALPTPIYTNRTPSPAMPPPSSPAFVPPSPAPPRIVTSYDESPSYSDSPEKRSLSPIPPSPRLRTPSPTSAYPRGDPTARVSFFDPGNQSALDRLLAQDTNQLSPGTDDDLGADAMAYVEDMLESLEWGDLSGNGQAKQRMARGAADQIEARLLDELTALEKANVYSFLESDDRIAKVLGYIDDALRELDEMEGSVSAYKIHLNAVGDDISYIQSQNRGLQVQTQNQQALLSELEQLLLTVHVDRDALVALTQGSLESERGITRLEDAATELYKALQAGKDTEMSATMERFNEYRTHNSQFCKRLFDFLSIMFKFQADNVLNSAQDKSRGNKSQFTITDHEQMETYLRRYSGLILYLKEMDEDRYGKVCALYFSITSELHNKQMRAVLTAYAGVVKKVAEDTEETFGPPASASAVSRAGGTVRRAGTIVRAPLERRQDKDKAQDAEMRGFEAYGRVLGEIAPQIYREQEFIAEFLQINDQTYTFADYMNMESYFRRQAARSAGLGSSTVKLVQRSMELIYGFLAPELKKWIDATLQRDNLQLIGIMAYTERFMADAEEHSSSYFRQLLQKQLQRMSGLFKNLVDEQIKAIEQTKLTTKKRKGVAHFIKYFPIFVGKIEAQLVGADDFGIRKSVDETYEQIVQVMFECLVQMAKMDGNEPQALEDKGLLNYHVILIENMHHFVAEISRQDVYAMRSFARKAEGIYEENLSSYVKLALRRPLAKILDYFDGVERLLQAMTPADVANNSSYNKLALKRVVKEYNTKDLRRSIDVLYKRVEKHFSQVADGAGGGGPGEDPLAAGSVIADVWKACEEELVRSTERFTRLIARCYPESGVSLEYTVGDVETCFKRHK</sequence>
<dbReference type="InParanoid" id="A0A067MVY9"/>
<evidence type="ECO:0000256" key="1">
    <source>
        <dbReference type="ARBA" id="ARBA00006518"/>
    </source>
</evidence>
<feature type="compositionally biased region" description="Pro residues" evidence="5">
    <location>
        <begin position="327"/>
        <end position="345"/>
    </location>
</feature>
<dbReference type="SMART" id="SM01313">
    <property type="entry name" value="Sec3-PIP2_bind"/>
    <property type="match status" value="1"/>
</dbReference>
<evidence type="ECO:0000259" key="6">
    <source>
        <dbReference type="SMART" id="SM01313"/>
    </source>
</evidence>
<dbReference type="PANTHER" id="PTHR16092">
    <property type="entry name" value="SEC3/SYNTAXIN-RELATED"/>
    <property type="match status" value="1"/>
</dbReference>
<dbReference type="OrthoDB" id="27109at2759"/>
<dbReference type="PANTHER" id="PTHR16092:SF14">
    <property type="entry name" value="EXOCYST COMPLEX COMPONENT 1 ISOFORM X1"/>
    <property type="match status" value="1"/>
</dbReference>
<dbReference type="AlphaFoldDB" id="A0A067MVY9"/>
<dbReference type="STRING" id="930990.A0A067MVY9"/>
<keyword evidence="2" id="KW-0813">Transport</keyword>
<name>A0A067MVY9_BOTB1</name>
<feature type="compositionally biased region" description="Polar residues" evidence="5">
    <location>
        <begin position="208"/>
        <end position="220"/>
    </location>
</feature>
<dbReference type="Pfam" id="PF20654">
    <property type="entry name" value="Sec3_C-term"/>
    <property type="match status" value="1"/>
</dbReference>
<protein>
    <recommendedName>
        <fullName evidence="6">Exocyst complex component Sec3 PIP2-binding N-terminal domain-containing protein</fullName>
    </recommendedName>
</protein>
<feature type="compositionally biased region" description="Pro residues" evidence="5">
    <location>
        <begin position="166"/>
        <end position="180"/>
    </location>
</feature>